<protein>
    <submittedName>
        <fullName evidence="1">Uncharacterized protein z414R</fullName>
    </submittedName>
</protein>
<dbReference type="RefSeq" id="YP_001426895.1">
    <property type="nucleotide sequence ID" value="NC_008724.1"/>
</dbReference>
<dbReference type="KEGG" id="vg:5470512"/>
<dbReference type="Proteomes" id="UP000202420">
    <property type="component" value="Segment"/>
</dbReference>
<name>A7K924_9PHYC</name>
<accession>A7K924</accession>
<dbReference type="GeneID" id="5470512"/>
<evidence type="ECO:0000313" key="2">
    <source>
        <dbReference type="Proteomes" id="UP000202420"/>
    </source>
</evidence>
<proteinExistence type="predicted"/>
<keyword evidence="2" id="KW-1185">Reference proteome</keyword>
<organism evidence="1 2">
    <name type="scientific">Chlorovirus heliozoae</name>
    <dbReference type="NCBI Taxonomy" id="322019"/>
    <lineage>
        <taxon>Viruses</taxon>
        <taxon>Varidnaviria</taxon>
        <taxon>Bamfordvirae</taxon>
        <taxon>Nucleocytoviricota</taxon>
        <taxon>Megaviricetes</taxon>
        <taxon>Algavirales</taxon>
        <taxon>Phycodnaviridae</taxon>
        <taxon>Chlorovirus</taxon>
    </lineage>
</organism>
<gene>
    <name evidence="1" type="primary">z414R</name>
    <name evidence="1" type="ORF">ATCV1_z414R</name>
</gene>
<dbReference type="EMBL" id="EF101928">
    <property type="protein sequence ID" value="ABT16548.1"/>
    <property type="molecule type" value="Genomic_DNA"/>
</dbReference>
<sequence>MSFTVSMNSSKSDISDIRTIGMPCSRRMTVGTRRISNRGPIGLFFSNTMSNTSTFKSRRASRRANRLLLLGHSRAVMVNTECLFPVRTLRKSFL</sequence>
<reference evidence="1 2" key="1">
    <citation type="submission" date="2006-09" db="EMBL/GenBank/DDBJ databases">
        <title>Sequence and annotation of the 288-kb ATCV-1 virus that infects an endosymbiotic Chlorella strain of the heliozoon Acanthocystis turfacea.</title>
        <authorList>
            <person name="Fitzgerald L.A."/>
            <person name="Graves M.V."/>
            <person name="Li X."/>
            <person name="Pfitzner A.J.P."/>
            <person name="Hartigan J."/>
            <person name="Van Etten J.L."/>
        </authorList>
    </citation>
    <scope>NUCLEOTIDE SEQUENCE [LARGE SCALE GENOMIC DNA]</scope>
    <source>
        <strain evidence="1 2">ATCV-1</strain>
    </source>
</reference>
<evidence type="ECO:0000313" key="1">
    <source>
        <dbReference type="EMBL" id="ABT16548.1"/>
    </source>
</evidence>